<feature type="region of interest" description="Disordered" evidence="1">
    <location>
        <begin position="42"/>
        <end position="68"/>
    </location>
</feature>
<dbReference type="EMBL" id="WHVB01000059">
    <property type="protein sequence ID" value="KAF8463958.1"/>
    <property type="molecule type" value="Genomic_DNA"/>
</dbReference>
<evidence type="ECO:0000313" key="2">
    <source>
        <dbReference type="EMBL" id="KAF8463958.1"/>
    </source>
</evidence>
<dbReference type="Proteomes" id="UP000759537">
    <property type="component" value="Unassembled WGS sequence"/>
</dbReference>
<proteinExistence type="predicted"/>
<dbReference type="AlphaFoldDB" id="A0A9P5JVQ8"/>
<gene>
    <name evidence="2" type="ORF">DFH94DRAFT_398727</name>
</gene>
<keyword evidence="3" id="KW-1185">Reference proteome</keyword>
<comment type="caution">
    <text evidence="2">The sequence shown here is derived from an EMBL/GenBank/DDBJ whole genome shotgun (WGS) entry which is preliminary data.</text>
</comment>
<protein>
    <submittedName>
        <fullName evidence="2">Uncharacterized protein</fullName>
    </submittedName>
</protein>
<name>A0A9P5JVQ8_9AGAM</name>
<sequence length="198" mass="21510">MNRCASNYVKIKINFVRSVINSSVISATLLVDLAARTTRKLRNSGKTAGASPVCHAERNSRTASTVTHNSSSSTADILISKFRQNNTPGCIGSCEFIRSVSMRTFSTPNWLHNGTRSKVGQGSESQSDSVRAAHSSILSFHSKHLTSPPLSQVLDLQYTLHDLQLRDTFSAKQADDLRLLRNDPLASKIGAATALILL</sequence>
<reference evidence="2" key="1">
    <citation type="submission" date="2019-10" db="EMBL/GenBank/DDBJ databases">
        <authorList>
            <consortium name="DOE Joint Genome Institute"/>
            <person name="Kuo A."/>
            <person name="Miyauchi S."/>
            <person name="Kiss E."/>
            <person name="Drula E."/>
            <person name="Kohler A."/>
            <person name="Sanchez-Garcia M."/>
            <person name="Andreopoulos B."/>
            <person name="Barry K.W."/>
            <person name="Bonito G."/>
            <person name="Buee M."/>
            <person name="Carver A."/>
            <person name="Chen C."/>
            <person name="Cichocki N."/>
            <person name="Clum A."/>
            <person name="Culley D."/>
            <person name="Crous P.W."/>
            <person name="Fauchery L."/>
            <person name="Girlanda M."/>
            <person name="Hayes R."/>
            <person name="Keri Z."/>
            <person name="LaButti K."/>
            <person name="Lipzen A."/>
            <person name="Lombard V."/>
            <person name="Magnuson J."/>
            <person name="Maillard F."/>
            <person name="Morin E."/>
            <person name="Murat C."/>
            <person name="Nolan M."/>
            <person name="Ohm R."/>
            <person name="Pangilinan J."/>
            <person name="Pereira M."/>
            <person name="Perotto S."/>
            <person name="Peter M."/>
            <person name="Riley R."/>
            <person name="Sitrit Y."/>
            <person name="Stielow B."/>
            <person name="Szollosi G."/>
            <person name="Zifcakova L."/>
            <person name="Stursova M."/>
            <person name="Spatafora J.W."/>
            <person name="Tedersoo L."/>
            <person name="Vaario L.-M."/>
            <person name="Yamada A."/>
            <person name="Yan M."/>
            <person name="Wang P."/>
            <person name="Xu J."/>
            <person name="Bruns T."/>
            <person name="Baldrian P."/>
            <person name="Vilgalys R."/>
            <person name="Henrissat B."/>
            <person name="Grigoriev I.V."/>
            <person name="Hibbett D."/>
            <person name="Nagy L.G."/>
            <person name="Martin F.M."/>
        </authorList>
    </citation>
    <scope>NUCLEOTIDE SEQUENCE</scope>
    <source>
        <strain evidence="2">Prilba</strain>
    </source>
</reference>
<accession>A0A9P5JVQ8</accession>
<evidence type="ECO:0000256" key="1">
    <source>
        <dbReference type="SAM" id="MobiDB-lite"/>
    </source>
</evidence>
<organism evidence="2 3">
    <name type="scientific">Russula ochroleuca</name>
    <dbReference type="NCBI Taxonomy" id="152965"/>
    <lineage>
        <taxon>Eukaryota</taxon>
        <taxon>Fungi</taxon>
        <taxon>Dikarya</taxon>
        <taxon>Basidiomycota</taxon>
        <taxon>Agaricomycotina</taxon>
        <taxon>Agaricomycetes</taxon>
        <taxon>Russulales</taxon>
        <taxon>Russulaceae</taxon>
        <taxon>Russula</taxon>
    </lineage>
</organism>
<reference evidence="2" key="2">
    <citation type="journal article" date="2020" name="Nat. Commun.">
        <title>Large-scale genome sequencing of mycorrhizal fungi provides insights into the early evolution of symbiotic traits.</title>
        <authorList>
            <person name="Miyauchi S."/>
            <person name="Kiss E."/>
            <person name="Kuo A."/>
            <person name="Drula E."/>
            <person name="Kohler A."/>
            <person name="Sanchez-Garcia M."/>
            <person name="Morin E."/>
            <person name="Andreopoulos B."/>
            <person name="Barry K.W."/>
            <person name="Bonito G."/>
            <person name="Buee M."/>
            <person name="Carver A."/>
            <person name="Chen C."/>
            <person name="Cichocki N."/>
            <person name="Clum A."/>
            <person name="Culley D."/>
            <person name="Crous P.W."/>
            <person name="Fauchery L."/>
            <person name="Girlanda M."/>
            <person name="Hayes R.D."/>
            <person name="Keri Z."/>
            <person name="LaButti K."/>
            <person name="Lipzen A."/>
            <person name="Lombard V."/>
            <person name="Magnuson J."/>
            <person name="Maillard F."/>
            <person name="Murat C."/>
            <person name="Nolan M."/>
            <person name="Ohm R.A."/>
            <person name="Pangilinan J."/>
            <person name="Pereira M.F."/>
            <person name="Perotto S."/>
            <person name="Peter M."/>
            <person name="Pfister S."/>
            <person name="Riley R."/>
            <person name="Sitrit Y."/>
            <person name="Stielow J.B."/>
            <person name="Szollosi G."/>
            <person name="Zifcakova L."/>
            <person name="Stursova M."/>
            <person name="Spatafora J.W."/>
            <person name="Tedersoo L."/>
            <person name="Vaario L.M."/>
            <person name="Yamada A."/>
            <person name="Yan M."/>
            <person name="Wang P."/>
            <person name="Xu J."/>
            <person name="Bruns T."/>
            <person name="Baldrian P."/>
            <person name="Vilgalys R."/>
            <person name="Dunand C."/>
            <person name="Henrissat B."/>
            <person name="Grigoriev I.V."/>
            <person name="Hibbett D."/>
            <person name="Nagy L.G."/>
            <person name="Martin F.M."/>
        </authorList>
    </citation>
    <scope>NUCLEOTIDE SEQUENCE</scope>
    <source>
        <strain evidence="2">Prilba</strain>
    </source>
</reference>
<evidence type="ECO:0000313" key="3">
    <source>
        <dbReference type="Proteomes" id="UP000759537"/>
    </source>
</evidence>